<organism evidence="13 14">
    <name type="scientific">Chitinophaga fulva</name>
    <dbReference type="NCBI Taxonomy" id="2728842"/>
    <lineage>
        <taxon>Bacteria</taxon>
        <taxon>Pseudomonadati</taxon>
        <taxon>Bacteroidota</taxon>
        <taxon>Chitinophagia</taxon>
        <taxon>Chitinophagales</taxon>
        <taxon>Chitinophagaceae</taxon>
        <taxon>Chitinophaga</taxon>
    </lineage>
</organism>
<evidence type="ECO:0000313" key="14">
    <source>
        <dbReference type="Proteomes" id="UP000583266"/>
    </source>
</evidence>
<dbReference type="CDD" id="cd09641">
    <property type="entry name" value="Cas3''_I"/>
    <property type="match status" value="1"/>
</dbReference>
<keyword evidence="4" id="KW-0479">Metal-binding</keyword>
<dbReference type="InterPro" id="IPR027417">
    <property type="entry name" value="P-loop_NTPase"/>
</dbReference>
<comment type="caution">
    <text evidence="13">The sequence shown here is derived from an EMBL/GenBank/DDBJ whole genome shotgun (WGS) entry which is preliminary data.</text>
</comment>
<evidence type="ECO:0000256" key="5">
    <source>
        <dbReference type="ARBA" id="ARBA00022741"/>
    </source>
</evidence>
<dbReference type="GO" id="GO:0003676">
    <property type="term" value="F:nucleic acid binding"/>
    <property type="evidence" value="ECO:0007669"/>
    <property type="project" value="InterPro"/>
</dbReference>
<name>A0A848GT49_9BACT</name>
<evidence type="ECO:0000256" key="6">
    <source>
        <dbReference type="ARBA" id="ARBA00022801"/>
    </source>
</evidence>
<dbReference type="Pfam" id="PF18019">
    <property type="entry name" value="Cas3_HD"/>
    <property type="match status" value="1"/>
</dbReference>
<keyword evidence="7" id="KW-0347">Helicase</keyword>
<evidence type="ECO:0000259" key="12">
    <source>
        <dbReference type="PROSITE" id="PS51643"/>
    </source>
</evidence>
<evidence type="ECO:0000256" key="3">
    <source>
        <dbReference type="ARBA" id="ARBA00022722"/>
    </source>
</evidence>
<dbReference type="PANTHER" id="PTHR47959:SF16">
    <property type="entry name" value="CRISPR-ASSOCIATED NUCLEASE_HELICASE CAS3-RELATED"/>
    <property type="match status" value="1"/>
</dbReference>
<keyword evidence="8" id="KW-0067">ATP-binding</keyword>
<dbReference type="InterPro" id="IPR038257">
    <property type="entry name" value="CRISPR-assoc_Cas3_HD_sf"/>
</dbReference>
<dbReference type="GO" id="GO:0005524">
    <property type="term" value="F:ATP binding"/>
    <property type="evidence" value="ECO:0007669"/>
    <property type="project" value="UniProtKB-KW"/>
</dbReference>
<feature type="domain" description="HD Cas3-type" evidence="12">
    <location>
        <begin position="15"/>
        <end position="203"/>
    </location>
</feature>
<dbReference type="Gene3D" id="1.10.3210.30">
    <property type="match status" value="1"/>
</dbReference>
<comment type="similarity">
    <text evidence="2">In the central section; belongs to the CRISPR-associated helicase Cas3 family.</text>
</comment>
<dbReference type="InterPro" id="IPR050079">
    <property type="entry name" value="DEAD_box_RNA_helicase"/>
</dbReference>
<dbReference type="SMART" id="SM00490">
    <property type="entry name" value="HELICc"/>
    <property type="match status" value="1"/>
</dbReference>
<evidence type="ECO:0000256" key="1">
    <source>
        <dbReference type="ARBA" id="ARBA00006847"/>
    </source>
</evidence>
<dbReference type="PANTHER" id="PTHR47959">
    <property type="entry name" value="ATP-DEPENDENT RNA HELICASE RHLE-RELATED"/>
    <property type="match status" value="1"/>
</dbReference>
<gene>
    <name evidence="13" type="primary">cas3</name>
    <name evidence="13" type="ORF">HHL17_17310</name>
</gene>
<dbReference type="EMBL" id="JABBGC010000002">
    <property type="protein sequence ID" value="NML38968.1"/>
    <property type="molecule type" value="Genomic_DNA"/>
</dbReference>
<evidence type="ECO:0000256" key="10">
    <source>
        <dbReference type="ARBA" id="ARBA00038437"/>
    </source>
</evidence>
<dbReference type="InterPro" id="IPR054712">
    <property type="entry name" value="Cas3-like_dom"/>
</dbReference>
<dbReference type="GO" id="GO:0005829">
    <property type="term" value="C:cytosol"/>
    <property type="evidence" value="ECO:0007669"/>
    <property type="project" value="TreeGrafter"/>
</dbReference>
<dbReference type="InterPro" id="IPR011545">
    <property type="entry name" value="DEAD/DEAH_box_helicase_dom"/>
</dbReference>
<dbReference type="NCBIfam" id="TIGR01587">
    <property type="entry name" value="cas3_core"/>
    <property type="match status" value="1"/>
</dbReference>
<dbReference type="GO" id="GO:0003724">
    <property type="term" value="F:RNA helicase activity"/>
    <property type="evidence" value="ECO:0007669"/>
    <property type="project" value="TreeGrafter"/>
</dbReference>
<dbReference type="Pfam" id="PF00270">
    <property type="entry name" value="DEAD"/>
    <property type="match status" value="1"/>
</dbReference>
<dbReference type="InterPro" id="IPR001650">
    <property type="entry name" value="Helicase_C-like"/>
</dbReference>
<evidence type="ECO:0000256" key="4">
    <source>
        <dbReference type="ARBA" id="ARBA00022723"/>
    </source>
</evidence>
<dbReference type="GO" id="GO:0046872">
    <property type="term" value="F:metal ion binding"/>
    <property type="evidence" value="ECO:0007669"/>
    <property type="project" value="UniProtKB-KW"/>
</dbReference>
<dbReference type="AlphaFoldDB" id="A0A848GT49"/>
<keyword evidence="9" id="KW-0051">Antiviral defense</keyword>
<reference evidence="13 14" key="1">
    <citation type="submission" date="2020-04" db="EMBL/GenBank/DDBJ databases">
        <title>Chitinophaga sp. G-6-1-13 sp. nov., isolated from soil.</title>
        <authorList>
            <person name="Dahal R.H."/>
            <person name="Chaudhary D.K."/>
        </authorList>
    </citation>
    <scope>NUCLEOTIDE SEQUENCE [LARGE SCALE GENOMIC DNA]</scope>
    <source>
        <strain evidence="13 14">G-6-1-13</strain>
    </source>
</reference>
<dbReference type="GO" id="GO:0016787">
    <property type="term" value="F:hydrolase activity"/>
    <property type="evidence" value="ECO:0007669"/>
    <property type="project" value="UniProtKB-KW"/>
</dbReference>
<keyword evidence="3" id="KW-0540">Nuclease</keyword>
<dbReference type="Gene3D" id="3.40.50.300">
    <property type="entry name" value="P-loop containing nucleotide triphosphate hydrolases"/>
    <property type="match status" value="2"/>
</dbReference>
<comment type="similarity">
    <text evidence="1">In the N-terminal section; belongs to the CRISPR-associated nuclease Cas3-HD family.</text>
</comment>
<dbReference type="NCBIfam" id="TIGR01596">
    <property type="entry name" value="cas3_HD"/>
    <property type="match status" value="1"/>
</dbReference>
<proteinExistence type="inferred from homology"/>
<protein>
    <submittedName>
        <fullName evidence="13">CRISPR-associated helicase Cas3</fullName>
    </submittedName>
</protein>
<dbReference type="PROSITE" id="PS51643">
    <property type="entry name" value="HD_CAS3"/>
    <property type="match status" value="1"/>
</dbReference>
<feature type="region of interest" description="Disordered" evidence="11">
    <location>
        <begin position="228"/>
        <end position="248"/>
    </location>
</feature>
<dbReference type="Proteomes" id="UP000583266">
    <property type="component" value="Unassembled WGS sequence"/>
</dbReference>
<keyword evidence="6" id="KW-0378">Hydrolase</keyword>
<dbReference type="InterPro" id="IPR006474">
    <property type="entry name" value="Helicase_Cas3_CRISPR-ass_core"/>
</dbReference>
<dbReference type="Pfam" id="PF22590">
    <property type="entry name" value="Cas3-like_C_2"/>
    <property type="match status" value="1"/>
</dbReference>
<evidence type="ECO:0000256" key="2">
    <source>
        <dbReference type="ARBA" id="ARBA00009046"/>
    </source>
</evidence>
<keyword evidence="5" id="KW-0547">Nucleotide-binding</keyword>
<evidence type="ECO:0000256" key="8">
    <source>
        <dbReference type="ARBA" id="ARBA00022840"/>
    </source>
</evidence>
<dbReference type="GO" id="GO:0051607">
    <property type="term" value="P:defense response to virus"/>
    <property type="evidence" value="ECO:0007669"/>
    <property type="project" value="UniProtKB-KW"/>
</dbReference>
<dbReference type="SUPFAM" id="SSF52540">
    <property type="entry name" value="P-loop containing nucleoside triphosphate hydrolases"/>
    <property type="match status" value="1"/>
</dbReference>
<dbReference type="InterPro" id="IPR006483">
    <property type="entry name" value="CRISPR-assoc_Cas3_HD"/>
</dbReference>
<evidence type="ECO:0000313" key="13">
    <source>
        <dbReference type="EMBL" id="NML38968.1"/>
    </source>
</evidence>
<evidence type="ECO:0000256" key="11">
    <source>
        <dbReference type="SAM" id="MobiDB-lite"/>
    </source>
</evidence>
<evidence type="ECO:0000256" key="7">
    <source>
        <dbReference type="ARBA" id="ARBA00022806"/>
    </source>
</evidence>
<evidence type="ECO:0000256" key="9">
    <source>
        <dbReference type="ARBA" id="ARBA00023118"/>
    </source>
</evidence>
<keyword evidence="14" id="KW-1185">Reference proteome</keyword>
<sequence length="712" mass="82727">MKDKVHWRKIQAKSKEYGDVKLYLHLKHVTWALDVMCRQFQHQFCHKLARKGGVLHDLGKAHPHFRRKLQKKRSLTAVEEVDWGYTHRHELSSLAFLPAFPREEWDVLIDMVVAHHRSVVYDPRRQGILDLDNNDRHWIPQHLHDWEEWREYGRSILRYFKYDCPVISRGEAEAALHYVVEYCARKPVGWSRWRGLLKAADHFASAYTFNTQRRLDRLFKKPDQTLVNSRQGNDLYPLSKQPVDDRRPHTIVSYPTSSGKTEFLIRRCVGRIFYMLPYQASCNAMQERLEELLQTVVDLQHGTSELIIDKKKEQEKEERLAPSLAGAAVKVMTPHQVAAIVFGIAGFESMMLDLEGCDVILDEIHTYEEFSQAMVLEIVKTLVRLNCRIHIGTATMPRCLYDAILEILGGTENVYEVVAPAEVLDSYNRHTIHRLQDDRTVPGILQKAIDDGEKCLLVFNTVDAAQKAYEIYEQIFKDIPVLLIHRQFSWMFRHKAEQKLEKLDKAEGPCIVIATQVVEVSLDISFDLLVTACAPLECLIQRMGRIHRRRSVDSGKIRKPVYVLAPAGDCRPYDKETVEKSYQLLPDGDLEERDLQCKLDTLYPSLHLREIDDHLIFRNGRYVIRELTDTRNPILSMMMIDSLTCILKEDELRYKKAGWKQRRKMEIPISRWLVKTNKLASTQLEVGSKPFVVMQSKASHAKKGLMLNDEKP</sequence>
<dbReference type="RefSeq" id="WP_169226096.1">
    <property type="nucleotide sequence ID" value="NZ_JABBGC010000002.1"/>
</dbReference>
<dbReference type="GO" id="GO:0004518">
    <property type="term" value="F:nuclease activity"/>
    <property type="evidence" value="ECO:0007669"/>
    <property type="project" value="UniProtKB-KW"/>
</dbReference>
<accession>A0A848GT49</accession>
<comment type="similarity">
    <text evidence="10">Belongs to the DEAD box helicase family.</text>
</comment>